<dbReference type="Proteomes" id="UP000002588">
    <property type="component" value="Chromosome"/>
</dbReference>
<dbReference type="KEGG" id="azo:azo2651"/>
<dbReference type="AlphaFoldDB" id="A1K8W3"/>
<dbReference type="HOGENOM" id="CLU_1792516_0_0_4"/>
<organism evidence="2 3">
    <name type="scientific">Azoarcus sp. (strain BH72)</name>
    <dbReference type="NCBI Taxonomy" id="418699"/>
    <lineage>
        <taxon>Bacteria</taxon>
        <taxon>Pseudomonadati</taxon>
        <taxon>Pseudomonadota</taxon>
        <taxon>Betaproteobacteria</taxon>
        <taxon>Rhodocyclales</taxon>
        <taxon>Zoogloeaceae</taxon>
        <taxon>Azoarcus</taxon>
    </lineage>
</organism>
<feature type="region of interest" description="Disordered" evidence="1">
    <location>
        <begin position="1"/>
        <end position="23"/>
    </location>
</feature>
<name>A1K8W3_AZOSB</name>
<feature type="compositionally biased region" description="Low complexity" evidence="1">
    <location>
        <begin position="14"/>
        <end position="23"/>
    </location>
</feature>
<keyword evidence="3" id="KW-1185">Reference proteome</keyword>
<proteinExistence type="predicted"/>
<gene>
    <name evidence="2" type="ordered locus">azo2651</name>
</gene>
<dbReference type="InterPro" id="IPR012933">
    <property type="entry name" value="HicA_mRNA_interferase"/>
</dbReference>
<reference evidence="2 3" key="1">
    <citation type="journal article" date="2006" name="Nat. Biotechnol.">
        <title>Complete genome of the mutualistic, N2-fixing grass endophyte Azoarcus sp. strain BH72.</title>
        <authorList>
            <person name="Krause A."/>
            <person name="Ramakumar A."/>
            <person name="Bartels D."/>
            <person name="Battistoni F."/>
            <person name="Bekel T."/>
            <person name="Boch J."/>
            <person name="Boehm M."/>
            <person name="Friedrich F."/>
            <person name="Hurek T."/>
            <person name="Krause L."/>
            <person name="Linke B."/>
            <person name="McHardy A.C."/>
            <person name="Sarkar A."/>
            <person name="Schneiker S."/>
            <person name="Syed A.A."/>
            <person name="Thauer R."/>
            <person name="Vorhoelter F.-J."/>
            <person name="Weidner S."/>
            <person name="Puehler A."/>
            <person name="Reinhold-Hurek B."/>
            <person name="Kaiser O."/>
            <person name="Goesmann A."/>
        </authorList>
    </citation>
    <scope>NUCLEOTIDE SEQUENCE [LARGE SCALE GENOMIC DNA]</scope>
    <source>
        <strain evidence="2 3">BH72</strain>
    </source>
</reference>
<protein>
    <recommendedName>
        <fullName evidence="4">HicA protein</fullName>
    </recommendedName>
</protein>
<dbReference type="Pfam" id="PF07927">
    <property type="entry name" value="HicA_toxin"/>
    <property type="match status" value="1"/>
</dbReference>
<sequence length="144" mass="15999">MLTRRGGASHPHAEPAATARGWPAAAAAHITECRAPRSSLPVPPPREGDMSHKHRNVLQAIFHEPIASNIQWREVESLLRHLGAEVEPSHGARFRVLLNRREFFVHHPHHGNEIPKPELKHLRENLAAAGVTLARYDEAHAGHA</sequence>
<evidence type="ECO:0000256" key="1">
    <source>
        <dbReference type="SAM" id="MobiDB-lite"/>
    </source>
</evidence>
<evidence type="ECO:0008006" key="4">
    <source>
        <dbReference type="Google" id="ProtNLM"/>
    </source>
</evidence>
<dbReference type="EMBL" id="AM406670">
    <property type="protein sequence ID" value="CAL95268.1"/>
    <property type="molecule type" value="Genomic_DNA"/>
</dbReference>
<evidence type="ECO:0000313" key="3">
    <source>
        <dbReference type="Proteomes" id="UP000002588"/>
    </source>
</evidence>
<accession>A1K8W3</accession>
<dbReference type="eggNOG" id="ENOG5032ZAX">
    <property type="taxonomic scope" value="Bacteria"/>
</dbReference>
<dbReference type="STRING" id="62928.azo2651"/>
<evidence type="ECO:0000313" key="2">
    <source>
        <dbReference type="EMBL" id="CAL95268.1"/>
    </source>
</evidence>
<dbReference type="GO" id="GO:0003729">
    <property type="term" value="F:mRNA binding"/>
    <property type="evidence" value="ECO:0007669"/>
    <property type="project" value="InterPro"/>
</dbReference>